<evidence type="ECO:0000256" key="3">
    <source>
        <dbReference type="ARBA" id="ARBA00023002"/>
    </source>
</evidence>
<evidence type="ECO:0000256" key="5">
    <source>
        <dbReference type="RuleBase" id="RU003682"/>
    </source>
</evidence>
<dbReference type="Gene3D" id="2.60.120.330">
    <property type="entry name" value="B-lactam Antibiotic, Isopenicillin N Synthase, Chain"/>
    <property type="match status" value="1"/>
</dbReference>
<comment type="similarity">
    <text evidence="1 5">Belongs to the iron/ascorbate-dependent oxidoreductase family.</text>
</comment>
<dbReference type="SUPFAM" id="SSF51197">
    <property type="entry name" value="Clavaminate synthase-like"/>
    <property type="match status" value="1"/>
</dbReference>
<keyword evidence="7" id="KW-0732">Signal</keyword>
<evidence type="ECO:0000313" key="10">
    <source>
        <dbReference type="Proteomes" id="UP001165060"/>
    </source>
</evidence>
<evidence type="ECO:0000256" key="4">
    <source>
        <dbReference type="ARBA" id="ARBA00023004"/>
    </source>
</evidence>
<dbReference type="Pfam" id="PF03171">
    <property type="entry name" value="2OG-FeII_Oxy"/>
    <property type="match status" value="1"/>
</dbReference>
<dbReference type="PANTHER" id="PTHR10209:SF881">
    <property type="entry name" value="FI07970P-RELATED"/>
    <property type="match status" value="1"/>
</dbReference>
<dbReference type="PROSITE" id="PS51471">
    <property type="entry name" value="FE2OG_OXY"/>
    <property type="match status" value="1"/>
</dbReference>
<evidence type="ECO:0000256" key="6">
    <source>
        <dbReference type="SAM" id="MobiDB-lite"/>
    </source>
</evidence>
<dbReference type="Pfam" id="PF14226">
    <property type="entry name" value="DIOX_N"/>
    <property type="match status" value="1"/>
</dbReference>
<evidence type="ECO:0000259" key="8">
    <source>
        <dbReference type="PROSITE" id="PS51471"/>
    </source>
</evidence>
<protein>
    <recommendedName>
        <fullName evidence="8">Fe2OG dioxygenase domain-containing protein</fullName>
    </recommendedName>
</protein>
<keyword evidence="2 5" id="KW-0479">Metal-binding</keyword>
<sequence>MNQPSLPLFVFLFLLPLSLGFFDMGGIGGLGGGGGQGHDAWSALKDGADSVARKWHEAKKGMGKSTAMPAASPTTSHGGDMAAGIAAKMKSNMSKGSKANDKTRAKANTNAAKKPEADSSAPTIPVIDISSLRSSSAAASSRTETISAINHACSNSGFFVITNHGVDQEVMDSTWSIVYDFFSQDEEAKMEWAGMTEEYPYGYEKGEVLSAGKSEENGEAADSKPDIKETFTIGPSNPASGMPARILPTSPATFATKIEAYYSELETLHDVLLSAMAEGMGLPADWFESKTDHHISALRTLNYPNQDTPPEPGQLRAGAHTDYGTVTILRSGGPGLQVKKDVADVTTWVDVPMVENAFIINLGDLMRRWTNDKYSSTLHRVVNPPLDGADHRRQSMAFFGNANPDLLVETIPTCRDENGKSKYEPIVAKDFLMMKHLASTKNVIKEEPKAQHEEL</sequence>
<keyword evidence="10" id="KW-1185">Reference proteome</keyword>
<feature type="domain" description="Fe2OG dioxygenase" evidence="8">
    <location>
        <begin position="293"/>
        <end position="402"/>
    </location>
</feature>
<dbReference type="PRINTS" id="PR00682">
    <property type="entry name" value="IPNSYNTHASE"/>
</dbReference>
<organism evidence="9 10">
    <name type="scientific">Tetraparma gracilis</name>
    <dbReference type="NCBI Taxonomy" id="2962635"/>
    <lineage>
        <taxon>Eukaryota</taxon>
        <taxon>Sar</taxon>
        <taxon>Stramenopiles</taxon>
        <taxon>Ochrophyta</taxon>
        <taxon>Bolidophyceae</taxon>
        <taxon>Parmales</taxon>
        <taxon>Triparmaceae</taxon>
        <taxon>Tetraparma</taxon>
    </lineage>
</organism>
<dbReference type="Proteomes" id="UP001165060">
    <property type="component" value="Unassembled WGS sequence"/>
</dbReference>
<evidence type="ECO:0000313" key="9">
    <source>
        <dbReference type="EMBL" id="GMI41678.1"/>
    </source>
</evidence>
<dbReference type="InterPro" id="IPR027443">
    <property type="entry name" value="IPNS-like_sf"/>
</dbReference>
<name>A0ABQ6N6V2_9STRA</name>
<gene>
    <name evidence="9" type="ORF">TeGR_g1729</name>
</gene>
<keyword evidence="4 5" id="KW-0408">Iron</keyword>
<evidence type="ECO:0000256" key="7">
    <source>
        <dbReference type="SAM" id="SignalP"/>
    </source>
</evidence>
<dbReference type="InterPro" id="IPR044861">
    <property type="entry name" value="IPNS-like_FE2OG_OXY"/>
</dbReference>
<dbReference type="PANTHER" id="PTHR10209">
    <property type="entry name" value="OXIDOREDUCTASE, 2OG-FE II OXYGENASE FAMILY PROTEIN"/>
    <property type="match status" value="1"/>
</dbReference>
<feature type="chain" id="PRO_5046618882" description="Fe2OG dioxygenase domain-containing protein" evidence="7">
    <location>
        <begin position="21"/>
        <end position="455"/>
    </location>
</feature>
<comment type="caution">
    <text evidence="9">The sequence shown here is derived from an EMBL/GenBank/DDBJ whole genome shotgun (WGS) entry which is preliminary data.</text>
</comment>
<feature type="region of interest" description="Disordered" evidence="6">
    <location>
        <begin position="92"/>
        <end position="122"/>
    </location>
</feature>
<feature type="signal peptide" evidence="7">
    <location>
        <begin position="1"/>
        <end position="20"/>
    </location>
</feature>
<dbReference type="InterPro" id="IPR026992">
    <property type="entry name" value="DIOX_N"/>
</dbReference>
<proteinExistence type="inferred from homology"/>
<reference evidence="9 10" key="1">
    <citation type="journal article" date="2023" name="Commun. Biol.">
        <title>Genome analysis of Parmales, the sister group of diatoms, reveals the evolutionary specialization of diatoms from phago-mixotrophs to photoautotrophs.</title>
        <authorList>
            <person name="Ban H."/>
            <person name="Sato S."/>
            <person name="Yoshikawa S."/>
            <person name="Yamada K."/>
            <person name="Nakamura Y."/>
            <person name="Ichinomiya M."/>
            <person name="Sato N."/>
            <person name="Blanc-Mathieu R."/>
            <person name="Endo H."/>
            <person name="Kuwata A."/>
            <person name="Ogata H."/>
        </authorList>
    </citation>
    <scope>NUCLEOTIDE SEQUENCE [LARGE SCALE GENOMIC DNA]</scope>
</reference>
<evidence type="ECO:0000256" key="1">
    <source>
        <dbReference type="ARBA" id="ARBA00008056"/>
    </source>
</evidence>
<dbReference type="EMBL" id="BRYB01002233">
    <property type="protein sequence ID" value="GMI41678.1"/>
    <property type="molecule type" value="Genomic_DNA"/>
</dbReference>
<evidence type="ECO:0000256" key="2">
    <source>
        <dbReference type="ARBA" id="ARBA00022723"/>
    </source>
</evidence>
<accession>A0ABQ6N6V2</accession>
<dbReference type="InterPro" id="IPR005123">
    <property type="entry name" value="Oxoglu/Fe-dep_dioxygenase_dom"/>
</dbReference>
<keyword evidence="3 5" id="KW-0560">Oxidoreductase</keyword>